<dbReference type="STRING" id="82374.NZ47_05015"/>
<dbReference type="Pfam" id="PF04055">
    <property type="entry name" value="Radical_SAM"/>
    <property type="match status" value="1"/>
</dbReference>
<dbReference type="SFLD" id="SFLDS00029">
    <property type="entry name" value="Radical_SAM"/>
    <property type="match status" value="1"/>
</dbReference>
<dbReference type="GO" id="GO:0051536">
    <property type="term" value="F:iron-sulfur cluster binding"/>
    <property type="evidence" value="ECO:0007669"/>
    <property type="project" value="InterPro"/>
</dbReference>
<keyword evidence="3" id="KW-1185">Reference proteome</keyword>
<dbReference type="InterPro" id="IPR023404">
    <property type="entry name" value="rSAM_horseshoe"/>
</dbReference>
<dbReference type="PANTHER" id="PTHR42731:SF1">
    <property type="entry name" value="RADICAL SAM DOMAIN PROTEIN"/>
    <property type="match status" value="1"/>
</dbReference>
<dbReference type="eggNOG" id="COG1032">
    <property type="taxonomic scope" value="Bacteria"/>
</dbReference>
<gene>
    <name evidence="2" type="ORF">NZ47_05015</name>
</gene>
<dbReference type="PANTHER" id="PTHR42731">
    <property type="entry name" value="SLL1084 PROTEIN"/>
    <property type="match status" value="1"/>
</dbReference>
<dbReference type="GO" id="GO:0003824">
    <property type="term" value="F:catalytic activity"/>
    <property type="evidence" value="ECO:0007669"/>
    <property type="project" value="InterPro"/>
</dbReference>
<dbReference type="InterPro" id="IPR058240">
    <property type="entry name" value="rSAM_sf"/>
</dbReference>
<reference evidence="2 3" key="1">
    <citation type="journal article" date="2013" name="PLoS ONE">
        <title>Identification and characterization of three novel lipases belonging to families II and V from Anaerovibrio lipolyticus 5ST.</title>
        <authorList>
            <person name="Prive F."/>
            <person name="Kaderbhai N.N."/>
            <person name="Girdwood S."/>
            <person name="Worgan H.J."/>
            <person name="Pinloche E."/>
            <person name="Scollan N.D."/>
            <person name="Huws S.A."/>
            <person name="Newbold C.J."/>
        </authorList>
    </citation>
    <scope>NUCLEOTIDE SEQUENCE [LARGE SCALE GENOMIC DNA]</scope>
    <source>
        <strain evidence="2 3">5S</strain>
    </source>
</reference>
<dbReference type="InterPro" id="IPR007197">
    <property type="entry name" value="rSAM"/>
</dbReference>
<dbReference type="Proteomes" id="UP000030993">
    <property type="component" value="Unassembled WGS sequence"/>
</dbReference>
<organism evidence="2 3">
    <name type="scientific">Anaerovibrio lipolyticus</name>
    <dbReference type="NCBI Taxonomy" id="82374"/>
    <lineage>
        <taxon>Bacteria</taxon>
        <taxon>Bacillati</taxon>
        <taxon>Bacillota</taxon>
        <taxon>Negativicutes</taxon>
        <taxon>Selenomonadales</taxon>
        <taxon>Selenomonadaceae</taxon>
        <taxon>Anaerovibrio</taxon>
    </lineage>
</organism>
<dbReference type="EMBL" id="JSCE01000096">
    <property type="protein sequence ID" value="KHM52409.1"/>
    <property type="molecule type" value="Genomic_DNA"/>
</dbReference>
<name>A0A0B2JXT8_9FIRM</name>
<dbReference type="CDD" id="cd01335">
    <property type="entry name" value="Radical_SAM"/>
    <property type="match status" value="1"/>
</dbReference>
<dbReference type="Pfam" id="PF19864">
    <property type="entry name" value="Radical_SAM_N2"/>
    <property type="match status" value="1"/>
</dbReference>
<protein>
    <submittedName>
        <fullName evidence="2">Fe-S oxidoreductase</fullName>
    </submittedName>
</protein>
<dbReference type="Gene3D" id="3.80.30.20">
    <property type="entry name" value="tm_1862 like domain"/>
    <property type="match status" value="1"/>
</dbReference>
<evidence type="ECO:0000259" key="1">
    <source>
        <dbReference type="PROSITE" id="PS51918"/>
    </source>
</evidence>
<dbReference type="eggNOG" id="COG5011">
    <property type="taxonomic scope" value="Bacteria"/>
</dbReference>
<evidence type="ECO:0000313" key="3">
    <source>
        <dbReference type="Proteomes" id="UP000030993"/>
    </source>
</evidence>
<dbReference type="SFLD" id="SFLDG01082">
    <property type="entry name" value="B12-binding_domain_containing"/>
    <property type="match status" value="1"/>
</dbReference>
<dbReference type="InterPro" id="IPR023862">
    <property type="entry name" value="CHP03960_rSAM"/>
</dbReference>
<dbReference type="NCBIfam" id="TIGR03960">
    <property type="entry name" value="rSAM_fuse_unch"/>
    <property type="match status" value="1"/>
</dbReference>
<dbReference type="InterPro" id="IPR006638">
    <property type="entry name" value="Elp3/MiaA/NifB-like_rSAM"/>
</dbReference>
<dbReference type="AlphaFoldDB" id="A0A0B2JXT8"/>
<evidence type="ECO:0000313" key="2">
    <source>
        <dbReference type="EMBL" id="KHM52409.1"/>
    </source>
</evidence>
<dbReference type="SUPFAM" id="SSF102114">
    <property type="entry name" value="Radical SAM enzymes"/>
    <property type="match status" value="1"/>
</dbReference>
<dbReference type="SMART" id="SM00729">
    <property type="entry name" value="Elp3"/>
    <property type="match status" value="1"/>
</dbReference>
<dbReference type="InterPro" id="IPR045784">
    <property type="entry name" value="Radical_SAM_N2"/>
</dbReference>
<feature type="domain" description="Radical SAM core" evidence="1">
    <location>
        <begin position="255"/>
        <end position="489"/>
    </location>
</feature>
<comment type="caution">
    <text evidence="2">The sequence shown here is derived from an EMBL/GenBank/DDBJ whole genome shotgun (WGS) entry which is preliminary data.</text>
</comment>
<sequence>MIKLEPEILQAVEKPARYTGHELNAVHKDWDEVDCHFALAMADTYEVGMSNLGLKILYEVLNNRQDTACERVYAPWIDMEAIMRDRSIPLFSLESFTEIKNFDFLGFTLQYEMIYSNILNMLDLAGIPIWTKDRSDVDPFIVGGGPTVYNTEPIADFFDFFILGEGEEVISEVAKTFVKWKREGKPGGRKGFLKKVAKLEGIYVPSFYNVKYNERGYFSSIEPKEPEARDKIYKRVIRDLDSVHFVEKPVMPYIGIVHDRIMLELFRGCTRGCRFCQAGTSYRPIRERSREYLRELARKLVDSSGYNEMSLTSLSSADYSCLGELVDDLFADFEGEKVSFSLPSLRIDSFSIDLAHKMQQVRKSGLTFAPEAGTQRLRDVINKGVTEENLMTAVEAAFKQGWKQVKLYFMMGLPTETDEDIVGIARLAEKVARKYKEVKGKWGVTVTISVSCFVPKPHTPFQWFGQLPKDEFERRQRLLKDSITERAVKFHYHDARVSVLEGAISRGDRRISQVIYQAWKDGAKFDGWTDLFKEDVWHEAFRKCGIYMKEYSERTRDFDEPLPWEHTTPGVSKDFLKREWNKAVAEQLTEDCRRGKCSGCGVCPSLKVNIVDWKRKEGEVKANV</sequence>
<accession>A0A0B2JXT8</accession>
<proteinExistence type="predicted"/>
<dbReference type="PROSITE" id="PS51918">
    <property type="entry name" value="RADICAL_SAM"/>
    <property type="match status" value="1"/>
</dbReference>